<sequence length="275" mass="28801">MLKYFVEKILPSIIATVTAAYIVNHYIAVKPDTPPAAAASAAISDKAGDTDSEAKVRAGDMSGKESATAPDEKVQPEKIPSEAAAAKPAEKRAASLPADTKKHQTPQREKTAKVRSMTTAPAQAASAADANGLARAAIDRLHNTTEASLEVEAVRPRSEGPPRAQQDADRQSVAPSRLQEVTHATPQAAESLPSAIQASTPKVETSRFDPAGAGEGTLFDQADRARLPVPPENIPQASRPFDLKANEPAPATRAQAVADDMLSAAKAVVETVLPR</sequence>
<feature type="compositionally biased region" description="Basic and acidic residues" evidence="1">
    <location>
        <begin position="70"/>
        <end position="80"/>
    </location>
</feature>
<feature type="compositionally biased region" description="Basic and acidic residues" evidence="1">
    <location>
        <begin position="152"/>
        <end position="170"/>
    </location>
</feature>
<feature type="compositionally biased region" description="Polar residues" evidence="1">
    <location>
        <begin position="194"/>
        <end position="203"/>
    </location>
</feature>
<evidence type="ECO:0000313" key="2">
    <source>
        <dbReference type="EMBL" id="OPH83765.1"/>
    </source>
</evidence>
<keyword evidence="3" id="KW-1185">Reference proteome</keyword>
<feature type="compositionally biased region" description="Basic and acidic residues" evidence="1">
    <location>
        <begin position="88"/>
        <end position="112"/>
    </location>
</feature>
<dbReference type="RefSeq" id="WP_079446064.1">
    <property type="nucleotide sequence ID" value="NZ_MWPQ01000024.1"/>
</dbReference>
<evidence type="ECO:0000256" key="1">
    <source>
        <dbReference type="SAM" id="MobiDB-lite"/>
    </source>
</evidence>
<gene>
    <name evidence="2" type="ORF">B2M20_05460</name>
</gene>
<reference evidence="2 3" key="1">
    <citation type="submission" date="2017-02" db="EMBL/GenBank/DDBJ databases">
        <title>Genome sequence of the nitrite-oxidizing bacterium Nitrobacter vulgaris strain Ab1.</title>
        <authorList>
            <person name="Mellbye B.L."/>
            <person name="Davis E.W."/>
            <person name="Spieck E."/>
            <person name="Chang J.H."/>
            <person name="Bottomley P.J."/>
            <person name="Sayavedra-Soto L.A."/>
        </authorList>
    </citation>
    <scope>NUCLEOTIDE SEQUENCE [LARGE SCALE GENOMIC DNA]</scope>
    <source>
        <strain evidence="2 3">Ab1</strain>
    </source>
</reference>
<proteinExistence type="predicted"/>
<dbReference type="EMBL" id="MWPQ01000024">
    <property type="protein sequence ID" value="OPH83765.1"/>
    <property type="molecule type" value="Genomic_DNA"/>
</dbReference>
<evidence type="ECO:0000313" key="3">
    <source>
        <dbReference type="Proteomes" id="UP000189940"/>
    </source>
</evidence>
<dbReference type="STRING" id="29421.B2M20_05460"/>
<dbReference type="OrthoDB" id="8229941at2"/>
<accession>A0A1V4I0X0</accession>
<comment type="caution">
    <text evidence="2">The sequence shown here is derived from an EMBL/GenBank/DDBJ whole genome shotgun (WGS) entry which is preliminary data.</text>
</comment>
<feature type="region of interest" description="Disordered" evidence="1">
    <location>
        <begin position="40"/>
        <end position="128"/>
    </location>
</feature>
<feature type="region of interest" description="Disordered" evidence="1">
    <location>
        <begin position="146"/>
        <end position="252"/>
    </location>
</feature>
<name>A0A1V4I0X0_NITVU</name>
<organism evidence="2 3">
    <name type="scientific">Nitrobacter vulgaris</name>
    <dbReference type="NCBI Taxonomy" id="29421"/>
    <lineage>
        <taxon>Bacteria</taxon>
        <taxon>Pseudomonadati</taxon>
        <taxon>Pseudomonadota</taxon>
        <taxon>Alphaproteobacteria</taxon>
        <taxon>Hyphomicrobiales</taxon>
        <taxon>Nitrobacteraceae</taxon>
        <taxon>Nitrobacter</taxon>
    </lineage>
</organism>
<dbReference type="Proteomes" id="UP000189940">
    <property type="component" value="Unassembled WGS sequence"/>
</dbReference>
<protein>
    <submittedName>
        <fullName evidence="2">Uncharacterized protein</fullName>
    </submittedName>
</protein>
<feature type="compositionally biased region" description="Basic and acidic residues" evidence="1">
    <location>
        <begin position="46"/>
        <end position="58"/>
    </location>
</feature>
<dbReference type="AlphaFoldDB" id="A0A1V4I0X0"/>